<evidence type="ECO:0000256" key="1">
    <source>
        <dbReference type="SAM" id="MobiDB-lite"/>
    </source>
</evidence>
<proteinExistence type="predicted"/>
<organism evidence="2 3">
    <name type="scientific">Lasiosphaeria hispida</name>
    <dbReference type="NCBI Taxonomy" id="260671"/>
    <lineage>
        <taxon>Eukaryota</taxon>
        <taxon>Fungi</taxon>
        <taxon>Dikarya</taxon>
        <taxon>Ascomycota</taxon>
        <taxon>Pezizomycotina</taxon>
        <taxon>Sordariomycetes</taxon>
        <taxon>Sordariomycetidae</taxon>
        <taxon>Sordariales</taxon>
        <taxon>Lasiosphaeriaceae</taxon>
        <taxon>Lasiosphaeria</taxon>
    </lineage>
</organism>
<evidence type="ECO:0000313" key="2">
    <source>
        <dbReference type="EMBL" id="KAK3348819.1"/>
    </source>
</evidence>
<protein>
    <submittedName>
        <fullName evidence="2">Uncharacterized protein</fullName>
    </submittedName>
</protein>
<keyword evidence="3" id="KW-1185">Reference proteome</keyword>
<dbReference type="AlphaFoldDB" id="A0AAJ0MBR5"/>
<feature type="region of interest" description="Disordered" evidence="1">
    <location>
        <begin position="106"/>
        <end position="142"/>
    </location>
</feature>
<dbReference type="EMBL" id="JAUIQD010000005">
    <property type="protein sequence ID" value="KAK3348819.1"/>
    <property type="molecule type" value="Genomic_DNA"/>
</dbReference>
<reference evidence="2" key="2">
    <citation type="submission" date="2023-06" db="EMBL/GenBank/DDBJ databases">
        <authorList>
            <consortium name="Lawrence Berkeley National Laboratory"/>
            <person name="Haridas S."/>
            <person name="Hensen N."/>
            <person name="Bonometti L."/>
            <person name="Westerberg I."/>
            <person name="Brannstrom I.O."/>
            <person name="Guillou S."/>
            <person name="Cros-Aarteil S."/>
            <person name="Calhoun S."/>
            <person name="Kuo A."/>
            <person name="Mondo S."/>
            <person name="Pangilinan J."/>
            <person name="Riley R."/>
            <person name="Labutti K."/>
            <person name="Andreopoulos B."/>
            <person name="Lipzen A."/>
            <person name="Chen C."/>
            <person name="Yanf M."/>
            <person name="Daum C."/>
            <person name="Ng V."/>
            <person name="Clum A."/>
            <person name="Steindorff A."/>
            <person name="Ohm R."/>
            <person name="Martin F."/>
            <person name="Silar P."/>
            <person name="Natvig D."/>
            <person name="Lalanne C."/>
            <person name="Gautier V."/>
            <person name="Ament-Velasquez S.L."/>
            <person name="Kruys A."/>
            <person name="Hutchinson M.I."/>
            <person name="Powell A.J."/>
            <person name="Barry K."/>
            <person name="Miller A.N."/>
            <person name="Grigoriev I.V."/>
            <person name="Debuchy R."/>
            <person name="Gladieux P."/>
            <person name="Thoren M.H."/>
            <person name="Johannesson H."/>
        </authorList>
    </citation>
    <scope>NUCLEOTIDE SEQUENCE</scope>
    <source>
        <strain evidence="2">CBS 955.72</strain>
    </source>
</reference>
<name>A0AAJ0MBR5_9PEZI</name>
<accession>A0AAJ0MBR5</accession>
<gene>
    <name evidence="2" type="ORF">B0T25DRAFT_581896</name>
</gene>
<dbReference type="Proteomes" id="UP001275084">
    <property type="component" value="Unassembled WGS sequence"/>
</dbReference>
<evidence type="ECO:0000313" key="3">
    <source>
        <dbReference type="Proteomes" id="UP001275084"/>
    </source>
</evidence>
<feature type="compositionally biased region" description="Polar residues" evidence="1">
    <location>
        <begin position="119"/>
        <end position="136"/>
    </location>
</feature>
<comment type="caution">
    <text evidence="2">The sequence shown here is derived from an EMBL/GenBank/DDBJ whole genome shotgun (WGS) entry which is preliminary data.</text>
</comment>
<sequence>MRQTQVTAIAIDRDVPSLSNLTQASHKVTAMASDGDVPSLSGGHGVSGQPSNTPLTRKNLARLNALNGTVEDNDIDSAYLFDDDTDDTMKKTSTTDSDFERRAYENGILGPTPSRPRQGLSTIGNRVTQHRTSPQPSEDDHRRYCHGISKSYNEARAAALVQSKIMREYNDSDLNYGRHCSRAITEIPSQDFNDGLSDALPDALEGLYTEVLPDHLHDNALHTKDSLSFCHFAAEFKRIDGNLHQARVQASYDGALLVNARDRALAEARQDGTVAAAVIDKAAREAAVFTCVTDGEVAEVYTHYSQGGQYYQNLVARESLLDYPNRGRELIRNTQDYARSRSYELANLLGADLEEEEEVVVKAKKAVVEAKGWSFWPW</sequence>
<reference evidence="2" key="1">
    <citation type="journal article" date="2023" name="Mol. Phylogenet. Evol.">
        <title>Genome-scale phylogeny and comparative genomics of the fungal order Sordariales.</title>
        <authorList>
            <person name="Hensen N."/>
            <person name="Bonometti L."/>
            <person name="Westerberg I."/>
            <person name="Brannstrom I.O."/>
            <person name="Guillou S."/>
            <person name="Cros-Aarteil S."/>
            <person name="Calhoun S."/>
            <person name="Haridas S."/>
            <person name="Kuo A."/>
            <person name="Mondo S."/>
            <person name="Pangilinan J."/>
            <person name="Riley R."/>
            <person name="LaButti K."/>
            <person name="Andreopoulos B."/>
            <person name="Lipzen A."/>
            <person name="Chen C."/>
            <person name="Yan M."/>
            <person name="Daum C."/>
            <person name="Ng V."/>
            <person name="Clum A."/>
            <person name="Steindorff A."/>
            <person name="Ohm R.A."/>
            <person name="Martin F."/>
            <person name="Silar P."/>
            <person name="Natvig D.O."/>
            <person name="Lalanne C."/>
            <person name="Gautier V."/>
            <person name="Ament-Velasquez S.L."/>
            <person name="Kruys A."/>
            <person name="Hutchinson M.I."/>
            <person name="Powell A.J."/>
            <person name="Barry K."/>
            <person name="Miller A.N."/>
            <person name="Grigoriev I.V."/>
            <person name="Debuchy R."/>
            <person name="Gladieux P."/>
            <person name="Hiltunen Thoren M."/>
            <person name="Johannesson H."/>
        </authorList>
    </citation>
    <scope>NUCLEOTIDE SEQUENCE</scope>
    <source>
        <strain evidence="2">CBS 955.72</strain>
    </source>
</reference>